<feature type="domain" description="AB hydrolase-1" evidence="2">
    <location>
        <begin position="209"/>
        <end position="466"/>
    </location>
</feature>
<dbReference type="PANTHER" id="PTHR46438">
    <property type="entry name" value="ALPHA/BETA-HYDROLASES SUPERFAMILY PROTEIN"/>
    <property type="match status" value="1"/>
</dbReference>
<evidence type="ECO:0000313" key="4">
    <source>
        <dbReference type="Proteomes" id="UP000275267"/>
    </source>
</evidence>
<proteinExistence type="predicted"/>
<accession>A0A3L6QE96</accession>
<dbReference type="EMBL" id="PQIB02000012">
    <property type="protein sequence ID" value="RLM78015.1"/>
    <property type="molecule type" value="Genomic_DNA"/>
</dbReference>
<dbReference type="FunFam" id="3.40.50.1820:FF:000150">
    <property type="entry name" value="Alpha/beta fold hydrolase"/>
    <property type="match status" value="1"/>
</dbReference>
<evidence type="ECO:0000313" key="3">
    <source>
        <dbReference type="EMBL" id="RLM78015.1"/>
    </source>
</evidence>
<organism evidence="3 4">
    <name type="scientific">Panicum miliaceum</name>
    <name type="common">Proso millet</name>
    <name type="synonym">Broomcorn millet</name>
    <dbReference type="NCBI Taxonomy" id="4540"/>
    <lineage>
        <taxon>Eukaryota</taxon>
        <taxon>Viridiplantae</taxon>
        <taxon>Streptophyta</taxon>
        <taxon>Embryophyta</taxon>
        <taxon>Tracheophyta</taxon>
        <taxon>Spermatophyta</taxon>
        <taxon>Magnoliopsida</taxon>
        <taxon>Liliopsida</taxon>
        <taxon>Poales</taxon>
        <taxon>Poaceae</taxon>
        <taxon>PACMAD clade</taxon>
        <taxon>Panicoideae</taxon>
        <taxon>Panicodae</taxon>
        <taxon>Paniceae</taxon>
        <taxon>Panicinae</taxon>
        <taxon>Panicum</taxon>
        <taxon>Panicum sect. Panicum</taxon>
    </lineage>
</organism>
<dbReference type="PANTHER" id="PTHR46438:SF2">
    <property type="entry name" value="ALPHA_BETA-HYDROLASES SUPERFAMILY PROTEIN"/>
    <property type="match status" value="1"/>
</dbReference>
<keyword evidence="4" id="KW-1185">Reference proteome</keyword>
<dbReference type="InterPro" id="IPR029058">
    <property type="entry name" value="AB_hydrolase_fold"/>
</dbReference>
<dbReference type="AlphaFoldDB" id="A0A3L6QE96"/>
<sequence length="491" mass="53667">MRGPAVAGERGPFGPRRPANHEEETDRIFADSTAQAKKTWPNRTVGESPPWQTLLARARPRLPDRAPRHGAPHDPPERKPTKTFASRGSVPRSRATVSRSLARRPAPPPMSVASVAALRTAGGSGRRRGAGSPHVGLNGGRFLMMQRRELVTKAGIALAVSCSMATSPASAAGSAQGLEILPFKPDGYNFWTWRGRRIHYVEQGAGQPIVLIHGFGASAFHWRYNIPELAKKYKVYAIDLLGFGWSEKALVDYEATIWMEQVSDFLREIVKEPAVLVGNSLGGFTTLFTATEVPELVRGVVLLNSAGQFADPNKPAAAPAEEEGEGSPLSRFVVKPLKEAFQRVVLGFLFWQSKQPARVEKVLKSVYIDSSNVDEYLVGSITAPTADPNAGEVYYRLMSRFMSNQSRYTLDRLLGKLACPLLLLWGDLDPWVGPAKAARIQEFYADTAVVHLQAGHCPHDEAPEQANRALLEWLAALDARATPAEPSLQTV</sequence>
<feature type="compositionally biased region" description="Basic and acidic residues" evidence="1">
    <location>
        <begin position="61"/>
        <end position="80"/>
    </location>
</feature>
<dbReference type="Pfam" id="PF12697">
    <property type="entry name" value="Abhydrolase_6"/>
    <property type="match status" value="1"/>
</dbReference>
<evidence type="ECO:0000256" key="1">
    <source>
        <dbReference type="SAM" id="MobiDB-lite"/>
    </source>
</evidence>
<dbReference type="PRINTS" id="PR00111">
    <property type="entry name" value="ABHYDROLASE"/>
</dbReference>
<dbReference type="Gene3D" id="3.40.50.1820">
    <property type="entry name" value="alpha/beta hydrolase"/>
    <property type="match status" value="1"/>
</dbReference>
<protein>
    <recommendedName>
        <fullName evidence="2">AB hydrolase-1 domain-containing protein</fullName>
    </recommendedName>
</protein>
<dbReference type="STRING" id="4540.A0A3L6QE96"/>
<dbReference type="SUPFAM" id="SSF53474">
    <property type="entry name" value="alpha/beta-Hydrolases"/>
    <property type="match status" value="1"/>
</dbReference>
<dbReference type="Proteomes" id="UP000275267">
    <property type="component" value="Unassembled WGS sequence"/>
</dbReference>
<gene>
    <name evidence="3" type="ORF">C2845_PM12G24610</name>
</gene>
<name>A0A3L6QE96_PANMI</name>
<dbReference type="OrthoDB" id="408373at2759"/>
<reference evidence="4" key="1">
    <citation type="journal article" date="2019" name="Nat. Commun.">
        <title>The genome of broomcorn millet.</title>
        <authorList>
            <person name="Zou C."/>
            <person name="Miki D."/>
            <person name="Li D."/>
            <person name="Tang Q."/>
            <person name="Xiao L."/>
            <person name="Rajput S."/>
            <person name="Deng P."/>
            <person name="Jia W."/>
            <person name="Huang R."/>
            <person name="Zhang M."/>
            <person name="Sun Y."/>
            <person name="Hu J."/>
            <person name="Fu X."/>
            <person name="Schnable P.S."/>
            <person name="Li F."/>
            <person name="Zhang H."/>
            <person name="Feng B."/>
            <person name="Zhu X."/>
            <person name="Liu R."/>
            <person name="Schnable J.C."/>
            <person name="Zhu J.-K."/>
            <person name="Zhang H."/>
        </authorList>
    </citation>
    <scope>NUCLEOTIDE SEQUENCE [LARGE SCALE GENOMIC DNA]</scope>
</reference>
<dbReference type="InterPro" id="IPR000073">
    <property type="entry name" value="AB_hydrolase_1"/>
</dbReference>
<feature type="compositionally biased region" description="Basic and acidic residues" evidence="1">
    <location>
        <begin position="19"/>
        <end position="29"/>
    </location>
</feature>
<comment type="caution">
    <text evidence="3">The sequence shown here is derived from an EMBL/GenBank/DDBJ whole genome shotgun (WGS) entry which is preliminary data.</text>
</comment>
<feature type="region of interest" description="Disordered" evidence="1">
    <location>
        <begin position="1"/>
        <end position="109"/>
    </location>
</feature>
<dbReference type="GO" id="GO:0009507">
    <property type="term" value="C:chloroplast"/>
    <property type="evidence" value="ECO:0007669"/>
    <property type="project" value="TreeGrafter"/>
</dbReference>
<evidence type="ECO:0000259" key="2">
    <source>
        <dbReference type="Pfam" id="PF12697"/>
    </source>
</evidence>